<keyword evidence="5 9" id="KW-0479">Metal-binding</keyword>
<evidence type="ECO:0000259" key="10">
    <source>
        <dbReference type="PROSITE" id="PS51085"/>
    </source>
</evidence>
<evidence type="ECO:0000256" key="8">
    <source>
        <dbReference type="ARBA" id="ARBA00023014"/>
    </source>
</evidence>
<proteinExistence type="inferred from homology"/>
<reference evidence="11" key="1">
    <citation type="journal article" date="2019" name="Mol. Phylogenet. Evol.">
        <title>Morphological evolution and classification of the red algal order Ceramiales inferred using plastid phylogenomics.</title>
        <authorList>
            <person name="Diaz-Tapia P."/>
            <person name="Pasella M.M."/>
            <person name="Verbruggen H."/>
            <person name="Maggs C.A."/>
        </authorList>
    </citation>
    <scope>NUCLEOTIDE SEQUENCE</scope>
    <source>
        <strain evidence="11">PD2927</strain>
    </source>
</reference>
<keyword evidence="7 9" id="KW-0408">Iron</keyword>
<evidence type="ECO:0000256" key="4">
    <source>
        <dbReference type="ARBA" id="ARBA00022714"/>
    </source>
</evidence>
<evidence type="ECO:0000256" key="2">
    <source>
        <dbReference type="ARBA" id="ARBA00013529"/>
    </source>
</evidence>
<comment type="subcellular location">
    <subcellularLocation>
        <location evidence="9">Plastid</location>
        <location evidence="9">Chloroplast</location>
    </subcellularLocation>
</comment>
<feature type="domain" description="2Fe-2S ferredoxin-type" evidence="10">
    <location>
        <begin position="8"/>
        <end position="99"/>
    </location>
</feature>
<dbReference type="Gene3D" id="3.10.20.30">
    <property type="match status" value="1"/>
</dbReference>
<evidence type="ECO:0000256" key="9">
    <source>
        <dbReference type="RuleBase" id="RU364001"/>
    </source>
</evidence>
<comment type="function">
    <text evidence="9">Ferredoxins are iron-sulfur proteins that transfer electrons in a wide variety of metabolic reactions.</text>
</comment>
<dbReference type="EMBL" id="MK814616">
    <property type="protein sequence ID" value="QCI05043.1"/>
    <property type="molecule type" value="Genomic_DNA"/>
</dbReference>
<dbReference type="InterPro" id="IPR001041">
    <property type="entry name" value="2Fe-2S_ferredoxin-type"/>
</dbReference>
<dbReference type="GO" id="GO:0051537">
    <property type="term" value="F:2 iron, 2 sulfur cluster binding"/>
    <property type="evidence" value="ECO:0007669"/>
    <property type="project" value="UniProtKB-KW"/>
</dbReference>
<dbReference type="GO" id="GO:0009055">
    <property type="term" value="F:electron transfer activity"/>
    <property type="evidence" value="ECO:0007669"/>
    <property type="project" value="InterPro"/>
</dbReference>
<comment type="similarity">
    <text evidence="1 9">Belongs to the 2Fe2S plant-type ferredoxin family.</text>
</comment>
<dbReference type="PROSITE" id="PS00197">
    <property type="entry name" value="2FE2S_FER_1"/>
    <property type="match status" value="1"/>
</dbReference>
<keyword evidence="3 9" id="KW-0813">Transport</keyword>
<dbReference type="PANTHER" id="PTHR43112">
    <property type="entry name" value="FERREDOXIN"/>
    <property type="match status" value="1"/>
</dbReference>
<evidence type="ECO:0000256" key="1">
    <source>
        <dbReference type="ARBA" id="ARBA00007874"/>
    </source>
</evidence>
<evidence type="ECO:0000256" key="7">
    <source>
        <dbReference type="ARBA" id="ARBA00023004"/>
    </source>
</evidence>
<accession>A0A4D6WNF7</accession>
<keyword evidence="8 9" id="KW-0411">Iron-sulfur</keyword>
<dbReference type="InterPro" id="IPR010241">
    <property type="entry name" value="Fd_pln"/>
</dbReference>
<dbReference type="InterPro" id="IPR006058">
    <property type="entry name" value="2Fe2S_fd_BS"/>
</dbReference>
<dbReference type="SUPFAM" id="SSF54292">
    <property type="entry name" value="2Fe-2S ferredoxin-like"/>
    <property type="match status" value="1"/>
</dbReference>
<dbReference type="Pfam" id="PF00111">
    <property type="entry name" value="Fer2"/>
    <property type="match status" value="1"/>
</dbReference>
<dbReference type="GO" id="GO:0046872">
    <property type="term" value="F:metal ion binding"/>
    <property type="evidence" value="ECO:0007669"/>
    <property type="project" value="UniProtKB-KW"/>
</dbReference>
<keyword evidence="6 9" id="KW-0249">Electron transport</keyword>
<dbReference type="CDD" id="cd00207">
    <property type="entry name" value="fer2"/>
    <property type="match status" value="1"/>
</dbReference>
<evidence type="ECO:0000256" key="3">
    <source>
        <dbReference type="ARBA" id="ARBA00022448"/>
    </source>
</evidence>
<organism evidence="11">
    <name type="scientific">Callithamnion tetricum</name>
    <dbReference type="NCBI Taxonomy" id="193179"/>
    <lineage>
        <taxon>Eukaryota</taxon>
        <taxon>Rhodophyta</taxon>
        <taxon>Florideophyceae</taxon>
        <taxon>Rhodymeniophycidae</taxon>
        <taxon>Ceramiales</taxon>
        <taxon>Callithamniaceae</taxon>
        <taxon>Callithamnion</taxon>
    </lineage>
</organism>
<gene>
    <name evidence="11" type="primary">petF</name>
</gene>
<evidence type="ECO:0000313" key="11">
    <source>
        <dbReference type="EMBL" id="QCI05043.1"/>
    </source>
</evidence>
<protein>
    <recommendedName>
        <fullName evidence="2 9">Ferredoxin</fullName>
    </recommendedName>
</protein>
<dbReference type="PROSITE" id="PS51085">
    <property type="entry name" value="2FE2S_FER_2"/>
    <property type="match status" value="1"/>
</dbReference>
<geneLocation type="plastid" evidence="11"/>
<dbReference type="GO" id="GO:0022900">
    <property type="term" value="P:electron transport chain"/>
    <property type="evidence" value="ECO:0007669"/>
    <property type="project" value="InterPro"/>
</dbReference>
<name>A0A4D6WNF7_9FLOR</name>
<evidence type="ECO:0000256" key="6">
    <source>
        <dbReference type="ARBA" id="ARBA00022982"/>
    </source>
</evidence>
<reference evidence="11" key="2">
    <citation type="submission" date="2019-04" db="EMBL/GenBank/DDBJ databases">
        <authorList>
            <person name="Pasella M."/>
        </authorList>
    </citation>
    <scope>NUCLEOTIDE SEQUENCE</scope>
    <source>
        <strain evidence="11">PD2927</strain>
    </source>
</reference>
<evidence type="ECO:0000256" key="5">
    <source>
        <dbReference type="ARBA" id="ARBA00022723"/>
    </source>
</evidence>
<sequence length="102" mass="11250">MQTYKIIVHTGLEIDDRSSFIVSCNCNVDILTATRFLGISAPYSCRMGTCSTCVALLKKGSFVQHDQSFLSEDQIKAGYILTCVATPTSDSVIILNKEMDLY</sequence>
<dbReference type="PANTHER" id="PTHR43112:SF30">
    <property type="entry name" value="FERREDOXIN-3, CHLOROPLASTIC"/>
    <property type="match status" value="1"/>
</dbReference>
<comment type="cofactor">
    <cofactor evidence="9">
        <name>[2Fe-2S] cluster</name>
        <dbReference type="ChEBI" id="CHEBI:190135"/>
    </cofactor>
    <text evidence="9">Binds 1 [2Fe-2S] cluster.</text>
</comment>
<dbReference type="AlphaFoldDB" id="A0A4D6WNF7"/>
<dbReference type="InterPro" id="IPR012675">
    <property type="entry name" value="Beta-grasp_dom_sf"/>
</dbReference>
<dbReference type="InterPro" id="IPR036010">
    <property type="entry name" value="2Fe-2S_ferredoxin-like_sf"/>
</dbReference>
<keyword evidence="9" id="KW-0150">Chloroplast</keyword>
<keyword evidence="4 9" id="KW-0001">2Fe-2S</keyword>
<dbReference type="NCBIfam" id="TIGR02008">
    <property type="entry name" value="fdx_plant"/>
    <property type="match status" value="1"/>
</dbReference>
<dbReference type="GO" id="GO:0009507">
    <property type="term" value="C:chloroplast"/>
    <property type="evidence" value="ECO:0007669"/>
    <property type="project" value="UniProtKB-SubCell"/>
</dbReference>
<keyword evidence="9 11" id="KW-0934">Plastid</keyword>